<evidence type="ECO:0000256" key="11">
    <source>
        <dbReference type="ARBA" id="ARBA00033284"/>
    </source>
</evidence>
<sequence length="579" mass="65036">MTNVKIWAPKAQKATLVLARTEEEVELAKIGNHFVLDQPLSVGTQYYVRLDGGMRLPDPRSMCQPDGPHGPSEIVDPSTFEWTDDDWRGENLHGKVFYEMHVGTFTPRGTFRSAIERLGYLKDLGVDVIQLLPIAPMPGERGWGYDGVSIFALHHPYGRPEDLVALIDAIHGHGMSACLDVVYNHFGPDGNYLAQFGPYFSSWHHTPWGEALNLDGEDSESVRRYLIDNAKQWMRDYHFDALRLDAVHHLLDNSDRHFLAQLSEEIAELGTELGRTLTLTAESEDNDAAMVTPVKDGGYGMDMQWADDIHHALHVWLTGETNAYYADYADDAVMPQAFEHGFVRVGQELTFESAPRGKPIPEGMSGHHFMAFDENHDQVGNRMISDRPSLKLEIGELAISRALILLSHYTPMLFMGEEFATRTPFHYFTDHGEELGPLIKEGRLAEFANWDMTTIYGDIPATMLDPQDEQTFISSKLNWEEVDAVKHRRMLGFVKDLIRIRKSDPDIASGDRSQTSFVLDGDSGWMTRGSTVVVFSRSSQPVNVPAPVAGKKQILSWEPPTLTDDGHVRFVGPSVAVFR</sequence>
<dbReference type="Pfam" id="PF00128">
    <property type="entry name" value="Alpha-amylase"/>
    <property type="match status" value="1"/>
</dbReference>
<organism evidence="16 17">
    <name type="scientific">Trueperella bonasi</name>
    <dbReference type="NCBI Taxonomy" id="312286"/>
    <lineage>
        <taxon>Bacteria</taxon>
        <taxon>Bacillati</taxon>
        <taxon>Actinomycetota</taxon>
        <taxon>Actinomycetes</taxon>
        <taxon>Actinomycetales</taxon>
        <taxon>Actinomycetaceae</taxon>
        <taxon>Trueperella</taxon>
    </lineage>
</organism>
<dbReference type="Gene3D" id="2.60.40.10">
    <property type="entry name" value="Immunoglobulins"/>
    <property type="match status" value="1"/>
</dbReference>
<dbReference type="InterPro" id="IPR006047">
    <property type="entry name" value="GH13_cat_dom"/>
</dbReference>
<dbReference type="Proteomes" id="UP001243212">
    <property type="component" value="Unassembled WGS sequence"/>
</dbReference>
<dbReference type="PANTHER" id="PTHR43651:SF11">
    <property type="entry name" value="MALTO-OLIGOSYLTREHALOSE TREHALOHYDROLASE"/>
    <property type="match status" value="1"/>
</dbReference>
<dbReference type="InterPro" id="IPR017853">
    <property type="entry name" value="GH"/>
</dbReference>
<dbReference type="EMBL" id="JAUSQX010000001">
    <property type="protein sequence ID" value="MDP9807139.1"/>
    <property type="molecule type" value="Genomic_DNA"/>
</dbReference>
<dbReference type="RefSeq" id="WP_307683310.1">
    <property type="nucleotide sequence ID" value="NZ_JAUSQX010000001.1"/>
</dbReference>
<evidence type="ECO:0000256" key="9">
    <source>
        <dbReference type="ARBA" id="ARBA00023295"/>
    </source>
</evidence>
<comment type="caution">
    <text evidence="16">The sequence shown here is derived from an EMBL/GenBank/DDBJ whole genome shotgun (WGS) entry which is preliminary data.</text>
</comment>
<reference evidence="16 17" key="1">
    <citation type="submission" date="2023-07" db="EMBL/GenBank/DDBJ databases">
        <title>Sequencing the genomes of 1000 actinobacteria strains.</title>
        <authorList>
            <person name="Klenk H.-P."/>
        </authorList>
    </citation>
    <scope>NUCLEOTIDE SEQUENCE [LARGE SCALE GENOMIC DNA]</scope>
    <source>
        <strain evidence="16 17">DSM 17163</strain>
    </source>
</reference>
<dbReference type="InterPro" id="IPR044901">
    <property type="entry name" value="Trehalose_TreZ_E-set_sf"/>
</dbReference>
<feature type="domain" description="Glycosyl hydrolase family 13 catalytic" evidence="15">
    <location>
        <begin position="73"/>
        <end position="426"/>
    </location>
</feature>
<dbReference type="SMART" id="SM00642">
    <property type="entry name" value="Aamy"/>
    <property type="match status" value="1"/>
</dbReference>
<dbReference type="SUPFAM" id="SSF81296">
    <property type="entry name" value="E set domains"/>
    <property type="match status" value="1"/>
</dbReference>
<dbReference type="PIRSF" id="PIRSF006337">
    <property type="entry name" value="Trehalose_TreZ"/>
    <property type="match status" value="1"/>
</dbReference>
<protein>
    <recommendedName>
        <fullName evidence="5 13">Malto-oligosyltrehalose trehalohydrolase</fullName>
        <shortName evidence="14">MTHase</shortName>
        <ecNumber evidence="4 13">3.2.1.141</ecNumber>
    </recommendedName>
    <alternativeName>
        <fullName evidence="11 14">4-alpha-D-((1-&gt;4)-alpha-D-glucano)trehalose trehalohydrolase</fullName>
    </alternativeName>
    <alternativeName>
        <fullName evidence="10 14">Maltooligosyl trehalose trehalohydrolase</fullName>
    </alternativeName>
</protein>
<comment type="pathway">
    <text evidence="2 14">Glycan biosynthesis; trehalose biosynthesis.</text>
</comment>
<evidence type="ECO:0000256" key="6">
    <source>
        <dbReference type="ARBA" id="ARBA00022490"/>
    </source>
</evidence>
<dbReference type="InterPro" id="IPR014756">
    <property type="entry name" value="Ig_E-set"/>
</dbReference>
<comment type="subcellular location">
    <subcellularLocation>
        <location evidence="1">Cytoplasm</location>
    </subcellularLocation>
</comment>
<keyword evidence="7 14" id="KW-0378">Hydrolase</keyword>
<dbReference type="InterPro" id="IPR012768">
    <property type="entry name" value="Trehalose_TreZ"/>
</dbReference>
<evidence type="ECO:0000256" key="13">
    <source>
        <dbReference type="NCBIfam" id="TIGR02402"/>
    </source>
</evidence>
<accession>A0ABT9NIB3</accession>
<evidence type="ECO:0000313" key="16">
    <source>
        <dbReference type="EMBL" id="MDP9807139.1"/>
    </source>
</evidence>
<dbReference type="InterPro" id="IPR013783">
    <property type="entry name" value="Ig-like_fold"/>
</dbReference>
<keyword evidence="6" id="KW-0963">Cytoplasm</keyword>
<keyword evidence="17" id="KW-1185">Reference proteome</keyword>
<dbReference type="Gene3D" id="3.20.20.80">
    <property type="entry name" value="Glycosidases"/>
    <property type="match status" value="1"/>
</dbReference>
<evidence type="ECO:0000256" key="4">
    <source>
        <dbReference type="ARBA" id="ARBA00012268"/>
    </source>
</evidence>
<evidence type="ECO:0000256" key="10">
    <source>
        <dbReference type="ARBA" id="ARBA00032057"/>
    </source>
</evidence>
<dbReference type="CDD" id="cd11325">
    <property type="entry name" value="AmyAc_GTHase"/>
    <property type="match status" value="1"/>
</dbReference>
<evidence type="ECO:0000256" key="1">
    <source>
        <dbReference type="ARBA" id="ARBA00004496"/>
    </source>
</evidence>
<evidence type="ECO:0000256" key="5">
    <source>
        <dbReference type="ARBA" id="ARBA00015938"/>
    </source>
</evidence>
<evidence type="ECO:0000259" key="15">
    <source>
        <dbReference type="SMART" id="SM00642"/>
    </source>
</evidence>
<evidence type="ECO:0000256" key="14">
    <source>
        <dbReference type="PIRNR" id="PIRNR006337"/>
    </source>
</evidence>
<comment type="catalytic activity">
    <reaction evidence="12 14">
        <text>hydrolysis of (1-&gt;4)-alpha-D-glucosidic linkage in 4-alpha-D-[(1-&gt;4)-alpha-D-glucanosyl]n trehalose to yield trehalose and (1-&gt;4)-alpha-D-glucan.</text>
        <dbReference type="EC" id="3.2.1.141"/>
    </reaction>
</comment>
<gene>
    <name evidence="16" type="ORF">J2S70_001721</name>
</gene>
<keyword evidence="9 14" id="KW-0326">Glycosidase</keyword>
<dbReference type="NCBIfam" id="TIGR02402">
    <property type="entry name" value="trehalose_TreZ"/>
    <property type="match status" value="1"/>
</dbReference>
<keyword evidence="8" id="KW-0119">Carbohydrate metabolism</keyword>
<dbReference type="Gene3D" id="1.10.10.760">
    <property type="entry name" value="E-set domains of sugar-utilizing enzymes"/>
    <property type="match status" value="1"/>
</dbReference>
<dbReference type="PANTHER" id="PTHR43651">
    <property type="entry name" value="1,4-ALPHA-GLUCAN-BRANCHING ENZYME"/>
    <property type="match status" value="1"/>
</dbReference>
<name>A0ABT9NIB3_9ACTO</name>
<dbReference type="EC" id="3.2.1.141" evidence="4 13"/>
<evidence type="ECO:0000256" key="2">
    <source>
        <dbReference type="ARBA" id="ARBA00005199"/>
    </source>
</evidence>
<evidence type="ECO:0000256" key="12">
    <source>
        <dbReference type="ARBA" id="ARBA00034013"/>
    </source>
</evidence>
<evidence type="ECO:0000256" key="7">
    <source>
        <dbReference type="ARBA" id="ARBA00022801"/>
    </source>
</evidence>
<evidence type="ECO:0000313" key="17">
    <source>
        <dbReference type="Proteomes" id="UP001243212"/>
    </source>
</evidence>
<comment type="similarity">
    <text evidence="3 14">Belongs to the glycosyl hydrolase 13 family.</text>
</comment>
<evidence type="ECO:0000256" key="3">
    <source>
        <dbReference type="ARBA" id="ARBA00008061"/>
    </source>
</evidence>
<dbReference type="GO" id="GO:0033942">
    <property type="term" value="F:4-alpha-D-(1-&gt;4)-alpha-D-glucanotrehalose trehalohydrolase activity"/>
    <property type="evidence" value="ECO:0007669"/>
    <property type="project" value="UniProtKB-EC"/>
</dbReference>
<dbReference type="SUPFAM" id="SSF51445">
    <property type="entry name" value="(Trans)glycosidases"/>
    <property type="match status" value="1"/>
</dbReference>
<evidence type="ECO:0000256" key="8">
    <source>
        <dbReference type="ARBA" id="ARBA00023277"/>
    </source>
</evidence>
<proteinExistence type="inferred from homology"/>